<keyword evidence="2" id="KW-0547">Nucleotide-binding</keyword>
<dbReference type="InterPro" id="IPR003439">
    <property type="entry name" value="ABC_transporter-like_ATP-bd"/>
</dbReference>
<dbReference type="EMBL" id="JANCLT010000005">
    <property type="protein sequence ID" value="MCP8969212.1"/>
    <property type="molecule type" value="Genomic_DNA"/>
</dbReference>
<feature type="coiled-coil region" evidence="4">
    <location>
        <begin position="549"/>
        <end position="612"/>
    </location>
</feature>
<dbReference type="PROSITE" id="PS50893">
    <property type="entry name" value="ABC_TRANSPORTER_2"/>
    <property type="match status" value="2"/>
</dbReference>
<dbReference type="PANTHER" id="PTHR19211:SF14">
    <property type="entry name" value="ATP-BINDING CASSETTE SUB-FAMILY F MEMBER 1"/>
    <property type="match status" value="1"/>
</dbReference>
<dbReference type="FunFam" id="3.40.50.300:FF:000011">
    <property type="entry name" value="Putative ABC transporter ATP-binding component"/>
    <property type="match status" value="1"/>
</dbReference>
<dbReference type="SMART" id="SM00382">
    <property type="entry name" value="AAA"/>
    <property type="match status" value="2"/>
</dbReference>
<keyword evidence="1" id="KW-0677">Repeat</keyword>
<dbReference type="Proteomes" id="UP001156102">
    <property type="component" value="Unassembled WGS sequence"/>
</dbReference>
<dbReference type="PROSITE" id="PS00211">
    <property type="entry name" value="ABC_TRANSPORTER_1"/>
    <property type="match status" value="1"/>
</dbReference>
<evidence type="ECO:0000256" key="5">
    <source>
        <dbReference type="SAM" id="MobiDB-lite"/>
    </source>
</evidence>
<accession>A0AA41X5N1</accession>
<feature type="compositionally biased region" description="Basic residues" evidence="5">
    <location>
        <begin position="296"/>
        <end position="306"/>
    </location>
</feature>
<feature type="region of interest" description="Disordered" evidence="5">
    <location>
        <begin position="284"/>
        <end position="311"/>
    </location>
</feature>
<dbReference type="Pfam" id="PF00005">
    <property type="entry name" value="ABC_tran"/>
    <property type="match status" value="2"/>
</dbReference>
<dbReference type="InterPro" id="IPR003593">
    <property type="entry name" value="AAA+_ATPase"/>
</dbReference>
<evidence type="ECO:0000256" key="4">
    <source>
        <dbReference type="SAM" id="Coils"/>
    </source>
</evidence>
<dbReference type="RefSeq" id="WP_254759125.1">
    <property type="nucleotide sequence ID" value="NZ_JANCLT010000005.1"/>
</dbReference>
<dbReference type="NCBIfam" id="NF000355">
    <property type="entry name" value="ribo_prot_ABC_F"/>
    <property type="match status" value="1"/>
</dbReference>
<dbReference type="Pfam" id="PF12848">
    <property type="entry name" value="ABC_tran_Xtn"/>
    <property type="match status" value="1"/>
</dbReference>
<dbReference type="InterPro" id="IPR027417">
    <property type="entry name" value="P-loop_NTPase"/>
</dbReference>
<name>A0AA41X5N1_9BACI</name>
<feature type="compositionally biased region" description="Basic and acidic residues" evidence="5">
    <location>
        <begin position="284"/>
        <end position="295"/>
    </location>
</feature>
<dbReference type="GO" id="GO:0016887">
    <property type="term" value="F:ATP hydrolysis activity"/>
    <property type="evidence" value="ECO:0007669"/>
    <property type="project" value="InterPro"/>
</dbReference>
<dbReference type="AlphaFoldDB" id="A0AA41X5N1"/>
<evidence type="ECO:0000259" key="6">
    <source>
        <dbReference type="PROSITE" id="PS50893"/>
    </source>
</evidence>
<protein>
    <submittedName>
        <fullName evidence="7">ABC-F type ribosomal protection protein</fullName>
    </submittedName>
</protein>
<dbReference type="CDD" id="cd03221">
    <property type="entry name" value="ABCF_EF-3"/>
    <property type="match status" value="2"/>
</dbReference>
<feature type="coiled-coil region" evidence="4">
    <location>
        <begin position="246"/>
        <end position="273"/>
    </location>
</feature>
<organism evidence="7 8">
    <name type="scientific">Ectobacillus ponti</name>
    <dbReference type="NCBI Taxonomy" id="2961894"/>
    <lineage>
        <taxon>Bacteria</taxon>
        <taxon>Bacillati</taxon>
        <taxon>Bacillota</taxon>
        <taxon>Bacilli</taxon>
        <taxon>Bacillales</taxon>
        <taxon>Bacillaceae</taxon>
        <taxon>Ectobacillus</taxon>
    </lineage>
</organism>
<proteinExistence type="predicted"/>
<dbReference type="InterPro" id="IPR032781">
    <property type="entry name" value="ABC_tran_Xtn"/>
</dbReference>
<keyword evidence="8" id="KW-1185">Reference proteome</keyword>
<evidence type="ECO:0000313" key="8">
    <source>
        <dbReference type="Proteomes" id="UP001156102"/>
    </source>
</evidence>
<evidence type="ECO:0000256" key="3">
    <source>
        <dbReference type="ARBA" id="ARBA00022840"/>
    </source>
</evidence>
<dbReference type="InterPro" id="IPR050611">
    <property type="entry name" value="ABCF"/>
</dbReference>
<dbReference type="GO" id="GO:0005524">
    <property type="term" value="F:ATP binding"/>
    <property type="evidence" value="ECO:0007669"/>
    <property type="project" value="UniProtKB-KW"/>
</dbReference>
<dbReference type="PANTHER" id="PTHR19211">
    <property type="entry name" value="ATP-BINDING TRANSPORT PROTEIN-RELATED"/>
    <property type="match status" value="1"/>
</dbReference>
<dbReference type="Gene3D" id="3.40.50.300">
    <property type="entry name" value="P-loop containing nucleotide triphosphate hydrolases"/>
    <property type="match status" value="2"/>
</dbReference>
<evidence type="ECO:0000256" key="1">
    <source>
        <dbReference type="ARBA" id="ARBA00022737"/>
    </source>
</evidence>
<keyword evidence="4" id="KW-0175">Coiled coil</keyword>
<sequence length="612" mass="69206">MLVLQAEQVSVEMGARLVFENAAIEVHQGERIALVGRNGAGKTTLLKVLLGQQPVSKGIVRRHIVKEEIGFMDQSSLAEGVTAREFVEREKQALFRLKRQLREAERLMADGAADEALLSSYASDLAQYMEEGGYGWEAAVERQLQQIGLSPEVWSVPFQSLSGGQKTRVKLAAVMLHQPKLLLLDEPTNHMDSETMDWLANWLCGFRGAVLFVSHDRAFIDRVAGIVFELSPGGTKRYDGGYSDYRRQKEHERKTQEAAYEKREQERKKLQEVVSGYKQWLDKAQRNASERDPVAKKKAARHAKQIKSKEKALERLEQSRVPKPEEGARLKLQLEGGAFWTKTMAALSRVHFSYEGGRELFHNISFQVERGDRLAVVGPNGTGKTTLLKLITGHLRPTAGDVAAHPHMRVGYFMQEVESLQPDETILEQVLGLADMKESDARTILACFLFRGDAVFKRIRNLSMGEKCRVAFVKLYFSHANLLVLDEPTNYLDIETRETIEEALSVYPGAVVLVSHDPYLLRKTANKVISLTGGRFFYYPGTYAEWEGHEQLSDELQALQNEHSRLALHFTNQLSAEVPADEEAQRTHLQELALLKVRLSALETEIERKRRL</sequence>
<dbReference type="InterPro" id="IPR017871">
    <property type="entry name" value="ABC_transporter-like_CS"/>
</dbReference>
<reference evidence="7" key="1">
    <citation type="submission" date="2022-07" db="EMBL/GenBank/DDBJ databases">
        <authorList>
            <person name="Li W.-J."/>
            <person name="Deng Q.-Q."/>
        </authorList>
    </citation>
    <scope>NUCLEOTIDE SEQUENCE</scope>
    <source>
        <strain evidence="7">SYSU M60031</strain>
    </source>
</reference>
<feature type="domain" description="ABC transporter" evidence="6">
    <location>
        <begin position="4"/>
        <end position="257"/>
    </location>
</feature>
<evidence type="ECO:0000313" key="7">
    <source>
        <dbReference type="EMBL" id="MCP8969212.1"/>
    </source>
</evidence>
<dbReference type="SUPFAM" id="SSF52540">
    <property type="entry name" value="P-loop containing nucleoside triphosphate hydrolases"/>
    <property type="match status" value="2"/>
</dbReference>
<gene>
    <name evidence="7" type="primary">abc-f</name>
    <name evidence="7" type="ORF">NK662_11735</name>
</gene>
<evidence type="ECO:0000256" key="2">
    <source>
        <dbReference type="ARBA" id="ARBA00022741"/>
    </source>
</evidence>
<comment type="caution">
    <text evidence="7">The sequence shown here is derived from an EMBL/GenBank/DDBJ whole genome shotgun (WGS) entry which is preliminary data.</text>
</comment>
<feature type="domain" description="ABC transporter" evidence="6">
    <location>
        <begin position="345"/>
        <end position="558"/>
    </location>
</feature>
<keyword evidence="3" id="KW-0067">ATP-binding</keyword>